<reference evidence="6" key="2">
    <citation type="submission" date="2019-07" db="EMBL/GenBank/DDBJ databases">
        <authorList>
            <person name="Seetharam A."/>
            <person name="Woodhouse M."/>
            <person name="Cannon E."/>
        </authorList>
    </citation>
    <scope>NUCLEOTIDE SEQUENCE [LARGE SCALE GENOMIC DNA]</scope>
    <source>
        <strain evidence="6">cv. B73</strain>
    </source>
</reference>
<evidence type="ECO:0000256" key="4">
    <source>
        <dbReference type="ARBA" id="ARBA00023134"/>
    </source>
</evidence>
<keyword evidence="5" id="KW-1133">Transmembrane helix</keyword>
<evidence type="ECO:0000256" key="5">
    <source>
        <dbReference type="SAM" id="Phobius"/>
    </source>
</evidence>
<evidence type="ECO:0008006" key="8">
    <source>
        <dbReference type="Google" id="ProtNLM"/>
    </source>
</evidence>
<dbReference type="PANTHER" id="PTHR11588">
    <property type="entry name" value="TUBULIN"/>
    <property type="match status" value="1"/>
</dbReference>
<dbReference type="GO" id="GO:0005874">
    <property type="term" value="C:microtubule"/>
    <property type="evidence" value="ECO:0007669"/>
    <property type="project" value="UniProtKB-KW"/>
</dbReference>
<dbReference type="AlphaFoldDB" id="A0A804LXB7"/>
<dbReference type="Gramene" id="Zm00001eb043190_T002">
    <property type="protein sequence ID" value="Zm00001eb043190_P002"/>
    <property type="gene ID" value="Zm00001eb043190"/>
</dbReference>
<dbReference type="SUPFAM" id="SSF52490">
    <property type="entry name" value="Tubulin nucleotide-binding domain-like"/>
    <property type="match status" value="1"/>
</dbReference>
<dbReference type="PRINTS" id="PR01161">
    <property type="entry name" value="TUBULIN"/>
</dbReference>
<evidence type="ECO:0000256" key="1">
    <source>
        <dbReference type="ARBA" id="ARBA00009636"/>
    </source>
</evidence>
<dbReference type="EnsemblPlants" id="Zm00001eb043190_T002">
    <property type="protein sequence ID" value="Zm00001eb043190_P002"/>
    <property type="gene ID" value="Zm00001eb043190"/>
</dbReference>
<dbReference type="Proteomes" id="UP000007305">
    <property type="component" value="Chromosome 1"/>
</dbReference>
<name>A0A804LXB7_MAIZE</name>
<keyword evidence="3" id="KW-0547">Nucleotide-binding</keyword>
<organism evidence="6 7">
    <name type="scientific">Zea mays</name>
    <name type="common">Maize</name>
    <dbReference type="NCBI Taxonomy" id="4577"/>
    <lineage>
        <taxon>Eukaryota</taxon>
        <taxon>Viridiplantae</taxon>
        <taxon>Streptophyta</taxon>
        <taxon>Embryophyta</taxon>
        <taxon>Tracheophyta</taxon>
        <taxon>Spermatophyta</taxon>
        <taxon>Magnoliopsida</taxon>
        <taxon>Liliopsida</taxon>
        <taxon>Poales</taxon>
        <taxon>Poaceae</taxon>
        <taxon>PACMAD clade</taxon>
        <taxon>Panicoideae</taxon>
        <taxon>Andropogonodae</taxon>
        <taxon>Andropogoneae</taxon>
        <taxon>Tripsacinae</taxon>
        <taxon>Zea</taxon>
    </lineage>
</organism>
<reference evidence="7" key="1">
    <citation type="submission" date="2015-12" db="EMBL/GenBank/DDBJ databases">
        <title>Update maize B73 reference genome by single molecule sequencing technologies.</title>
        <authorList>
            <consortium name="Maize Genome Sequencing Project"/>
            <person name="Ware D."/>
        </authorList>
    </citation>
    <scope>NUCLEOTIDE SEQUENCE [LARGE SCALE GENOMIC DNA]</scope>
    <source>
        <strain evidence="7">cv. B73</strain>
    </source>
</reference>
<keyword evidence="4" id="KW-0342">GTP-binding</keyword>
<evidence type="ECO:0000256" key="2">
    <source>
        <dbReference type="ARBA" id="ARBA00022701"/>
    </source>
</evidence>
<dbReference type="InParanoid" id="A0A804LXB7"/>
<reference evidence="6" key="3">
    <citation type="submission" date="2021-05" db="UniProtKB">
        <authorList>
            <consortium name="EnsemblPlants"/>
        </authorList>
    </citation>
    <scope>IDENTIFICATION</scope>
    <source>
        <strain evidence="6">cv. B73</strain>
    </source>
</reference>
<evidence type="ECO:0000256" key="3">
    <source>
        <dbReference type="ARBA" id="ARBA00022741"/>
    </source>
</evidence>
<keyword evidence="5" id="KW-0472">Membrane</keyword>
<dbReference type="GO" id="GO:0005525">
    <property type="term" value="F:GTP binding"/>
    <property type="evidence" value="ECO:0007669"/>
    <property type="project" value="UniProtKB-KW"/>
</dbReference>
<dbReference type="Gene3D" id="3.40.50.1440">
    <property type="entry name" value="Tubulin/FtsZ, GTPase domain"/>
    <property type="match status" value="1"/>
</dbReference>
<keyword evidence="2" id="KW-0493">Microtubule</keyword>
<dbReference type="InterPro" id="IPR036525">
    <property type="entry name" value="Tubulin/FtsZ_GTPase_sf"/>
</dbReference>
<evidence type="ECO:0000313" key="7">
    <source>
        <dbReference type="Proteomes" id="UP000007305"/>
    </source>
</evidence>
<keyword evidence="5" id="KW-0812">Transmembrane</keyword>
<accession>A0A804LXB7</accession>
<evidence type="ECO:0000313" key="6">
    <source>
        <dbReference type="EnsemblPlants" id="Zm00001eb043190_P002"/>
    </source>
</evidence>
<proteinExistence type="inferred from homology"/>
<keyword evidence="7" id="KW-1185">Reference proteome</keyword>
<protein>
    <recommendedName>
        <fullName evidence="8">Tubulin/FtsZ GTPase domain-containing protein</fullName>
    </recommendedName>
</protein>
<dbReference type="InterPro" id="IPR000217">
    <property type="entry name" value="Tubulin"/>
</dbReference>
<feature type="transmembrane region" description="Helical" evidence="5">
    <location>
        <begin position="256"/>
        <end position="275"/>
    </location>
</feature>
<sequence length="400" mass="44819">MPPRASYSPHGGPCSRRRLWPVPAAGITLSTTSDHWFLSGLIPPALFRCRPARRLPALPVPVSSSLAGQNPSLPPTPQRPSFDRWVGHGSLRARISGGRRSLGVRRLELFRQGCRTQEHYSRGHLDLMQNEVNEIPGRDACQITVLHHEDNGMNIEMAKLAFSKGIWSYICKMNNALRRYPQHGSPSVSILTMQKLMKKFPQDLETADASLSASQNTAASVVPSTPTSRTSPCKLAGRKSRQMIASGILLDNEEEASLFVILYLLLASIIFVPLFQKIAGGFQVCHSFGGGTGSRMGTLLISKIAEEYPNRMMLTFFVFLSPEVDYFSSFTMKLLEEGFDLCAHLLALRRYHFMEISDWADSFIAQFILRSKKWSFVKSEQKRSEIQGLMELVLQRSSRD</sequence>
<dbReference type="GO" id="GO:0007017">
    <property type="term" value="P:microtubule-based process"/>
    <property type="evidence" value="ECO:0007669"/>
    <property type="project" value="InterPro"/>
</dbReference>
<comment type="similarity">
    <text evidence="1">Belongs to the tubulin family.</text>
</comment>